<dbReference type="Pfam" id="PF03133">
    <property type="entry name" value="TTL"/>
    <property type="match status" value="1"/>
</dbReference>
<sequence>MYKLEEFVSLFNSIPLPYKVIQIPKYGLPPAQLDFSPGVFKHLMKTDDLSIDCLTNSGFHVESNAMISHILIGRRFTQEKINTLNDFQKCSHFYGTHLIGAKDGFNYRMKELQQRLGYPAPFYPLCLFPPDDYEELLKIWPTKPYWIIKAPALSRAREIRLASSKDEEAPKLPFIIEEYISPPYLITGRKFDVRFYALVTSINPLIIYYHHHGLVLFATHQYNDKIENIKDLKIHLTNYEVNKDSETYIKSDDLTEKVENSKWSLPFLWNYFESIGIDSKKLKKEMEDASTAAIIAGMCSLRNLHNSNIKFHRKSSFELLGIDILLDQNLKPYILEINISPSMQASSELDRMMKGELLHDTLQYSANASSLLTESK</sequence>
<keyword evidence="2" id="KW-0547">Nucleotide-binding</keyword>
<keyword evidence="1 6" id="KW-0436">Ligase</keyword>
<dbReference type="GO" id="GO:0015631">
    <property type="term" value="F:tubulin binding"/>
    <property type="evidence" value="ECO:0007669"/>
    <property type="project" value="TreeGrafter"/>
</dbReference>
<dbReference type="EMBL" id="MLAK01000780">
    <property type="protein sequence ID" value="OHT04822.1"/>
    <property type="molecule type" value="Genomic_DNA"/>
</dbReference>
<dbReference type="GO" id="GO:0036064">
    <property type="term" value="C:ciliary basal body"/>
    <property type="evidence" value="ECO:0007669"/>
    <property type="project" value="TreeGrafter"/>
</dbReference>
<protein>
    <recommendedName>
        <fullName evidence="4">Tubulin--tyrosine ligase-like protein 5</fullName>
    </recommendedName>
</protein>
<dbReference type="SUPFAM" id="SSF56059">
    <property type="entry name" value="Glutathione synthetase ATP-binding domain-like"/>
    <property type="match status" value="1"/>
</dbReference>
<gene>
    <name evidence="6" type="ORF">TRFO_27606</name>
</gene>
<evidence type="ECO:0000256" key="5">
    <source>
        <dbReference type="ARBA" id="ARBA00049274"/>
    </source>
</evidence>
<dbReference type="Proteomes" id="UP000179807">
    <property type="component" value="Unassembled WGS sequence"/>
</dbReference>
<dbReference type="GO" id="GO:0005524">
    <property type="term" value="F:ATP binding"/>
    <property type="evidence" value="ECO:0007669"/>
    <property type="project" value="UniProtKB-KW"/>
</dbReference>
<evidence type="ECO:0000256" key="2">
    <source>
        <dbReference type="ARBA" id="ARBA00022741"/>
    </source>
</evidence>
<dbReference type="GO" id="GO:0070740">
    <property type="term" value="F:tubulin-glutamic acid ligase activity"/>
    <property type="evidence" value="ECO:0007669"/>
    <property type="project" value="TreeGrafter"/>
</dbReference>
<dbReference type="AlphaFoldDB" id="A0A1J4K572"/>
<dbReference type="InterPro" id="IPR004344">
    <property type="entry name" value="TTL/TTLL_fam"/>
</dbReference>
<dbReference type="VEuPathDB" id="TrichDB:TRFO_27606"/>
<name>A0A1J4K572_9EUKA</name>
<evidence type="ECO:0000313" key="6">
    <source>
        <dbReference type="EMBL" id="OHT04822.1"/>
    </source>
</evidence>
<proteinExistence type="predicted"/>
<keyword evidence="7" id="KW-1185">Reference proteome</keyword>
<evidence type="ECO:0000256" key="1">
    <source>
        <dbReference type="ARBA" id="ARBA00022598"/>
    </source>
</evidence>
<dbReference type="PANTHER" id="PTHR12241:SF145">
    <property type="entry name" value="TUBULIN POLYGLUTAMYLASE TTLL5"/>
    <property type="match status" value="1"/>
</dbReference>
<dbReference type="PROSITE" id="PS51221">
    <property type="entry name" value="TTL"/>
    <property type="match status" value="1"/>
</dbReference>
<evidence type="ECO:0000313" key="7">
    <source>
        <dbReference type="Proteomes" id="UP000179807"/>
    </source>
</evidence>
<dbReference type="GeneID" id="94840366"/>
<reference evidence="6" key="1">
    <citation type="submission" date="2016-10" db="EMBL/GenBank/DDBJ databases">
        <authorList>
            <person name="Benchimol M."/>
            <person name="Almeida L.G."/>
            <person name="Vasconcelos A.T."/>
            <person name="Perreira-Neves A."/>
            <person name="Rosa I.A."/>
            <person name="Tasca T."/>
            <person name="Bogo M.R."/>
            <person name="de Souza W."/>
        </authorList>
    </citation>
    <scope>NUCLEOTIDE SEQUENCE [LARGE SCALE GENOMIC DNA]</scope>
    <source>
        <strain evidence="6">K</strain>
    </source>
</reference>
<dbReference type="PANTHER" id="PTHR12241">
    <property type="entry name" value="TUBULIN POLYGLUTAMYLASE"/>
    <property type="match status" value="1"/>
</dbReference>
<accession>A0A1J4K572</accession>
<comment type="catalytic activity">
    <reaction evidence="5">
        <text>L-glutamyl-[protein] + L-glutamate + ATP = gamma-L-glutamyl-L-glutamyl-[protein] + ADP + phosphate + H(+)</text>
        <dbReference type="Rhea" id="RHEA:60144"/>
        <dbReference type="Rhea" id="RHEA-COMP:10208"/>
        <dbReference type="Rhea" id="RHEA-COMP:15517"/>
        <dbReference type="ChEBI" id="CHEBI:15378"/>
        <dbReference type="ChEBI" id="CHEBI:29973"/>
        <dbReference type="ChEBI" id="CHEBI:29985"/>
        <dbReference type="ChEBI" id="CHEBI:30616"/>
        <dbReference type="ChEBI" id="CHEBI:43474"/>
        <dbReference type="ChEBI" id="CHEBI:143622"/>
        <dbReference type="ChEBI" id="CHEBI:456216"/>
    </reaction>
    <physiologicalReaction direction="left-to-right" evidence="5">
        <dbReference type="Rhea" id="RHEA:60145"/>
    </physiologicalReaction>
</comment>
<keyword evidence="3" id="KW-0067">ATP-binding</keyword>
<dbReference type="OrthoDB" id="2016263at2759"/>
<dbReference type="Gene3D" id="3.30.470.20">
    <property type="entry name" value="ATP-grasp fold, B domain"/>
    <property type="match status" value="1"/>
</dbReference>
<comment type="caution">
    <text evidence="6">The sequence shown here is derived from an EMBL/GenBank/DDBJ whole genome shotgun (WGS) entry which is preliminary data.</text>
</comment>
<evidence type="ECO:0000256" key="4">
    <source>
        <dbReference type="ARBA" id="ARBA00041448"/>
    </source>
</evidence>
<dbReference type="RefSeq" id="XP_068357958.1">
    <property type="nucleotide sequence ID" value="XM_068505662.1"/>
</dbReference>
<evidence type="ECO:0000256" key="3">
    <source>
        <dbReference type="ARBA" id="ARBA00022840"/>
    </source>
</evidence>
<organism evidence="6 7">
    <name type="scientific">Tritrichomonas foetus</name>
    <dbReference type="NCBI Taxonomy" id="1144522"/>
    <lineage>
        <taxon>Eukaryota</taxon>
        <taxon>Metamonada</taxon>
        <taxon>Parabasalia</taxon>
        <taxon>Tritrichomonadida</taxon>
        <taxon>Tritrichomonadidae</taxon>
        <taxon>Tritrichomonas</taxon>
    </lineage>
</organism>
<dbReference type="GO" id="GO:0000226">
    <property type="term" value="P:microtubule cytoskeleton organization"/>
    <property type="evidence" value="ECO:0007669"/>
    <property type="project" value="TreeGrafter"/>
</dbReference>